<dbReference type="PANTHER" id="PTHR23235:SF120">
    <property type="entry name" value="KRUPPEL-LIKE FACTOR 15"/>
    <property type="match status" value="1"/>
</dbReference>
<dbReference type="FunFam" id="3.30.160.60:FF:000125">
    <property type="entry name" value="Putative zinc finger protein 143"/>
    <property type="match status" value="2"/>
</dbReference>
<accession>A0A0B4GN28</accession>
<keyword evidence="3 5" id="KW-0863">Zinc-finger</keyword>
<dbReference type="SMART" id="SM00355">
    <property type="entry name" value="ZnF_C2H2"/>
    <property type="match status" value="4"/>
</dbReference>
<organism evidence="8 9">
    <name type="scientific">Metarhizium guizhouense (strain ARSEF 977)</name>
    <dbReference type="NCBI Taxonomy" id="1276136"/>
    <lineage>
        <taxon>Eukaryota</taxon>
        <taxon>Fungi</taxon>
        <taxon>Dikarya</taxon>
        <taxon>Ascomycota</taxon>
        <taxon>Pezizomycotina</taxon>
        <taxon>Sordariomycetes</taxon>
        <taxon>Hypocreomycetidae</taxon>
        <taxon>Hypocreales</taxon>
        <taxon>Clavicipitaceae</taxon>
        <taxon>Metarhizium</taxon>
    </lineage>
</organism>
<dbReference type="AlphaFoldDB" id="A0A0B4GN28"/>
<evidence type="ECO:0000313" key="8">
    <source>
        <dbReference type="EMBL" id="KID81112.1"/>
    </source>
</evidence>
<name>A0A0B4GN28_METGA</name>
<keyword evidence="9" id="KW-1185">Reference proteome</keyword>
<protein>
    <submittedName>
        <fullName evidence="8">Zinc finger, C2H2-type/integrase, DNA-binding protein</fullName>
    </submittedName>
</protein>
<keyword evidence="8" id="KW-0238">DNA-binding</keyword>
<evidence type="ECO:0000313" key="9">
    <source>
        <dbReference type="Proteomes" id="UP000031192"/>
    </source>
</evidence>
<dbReference type="PROSITE" id="PS50157">
    <property type="entry name" value="ZINC_FINGER_C2H2_2"/>
    <property type="match status" value="4"/>
</dbReference>
<evidence type="ECO:0000256" key="3">
    <source>
        <dbReference type="ARBA" id="ARBA00022771"/>
    </source>
</evidence>
<dbReference type="PROSITE" id="PS00028">
    <property type="entry name" value="ZINC_FINGER_C2H2_1"/>
    <property type="match status" value="4"/>
</dbReference>
<dbReference type="Pfam" id="PF00096">
    <property type="entry name" value="zf-C2H2"/>
    <property type="match status" value="3"/>
</dbReference>
<dbReference type="Gene3D" id="3.30.160.60">
    <property type="entry name" value="Classic Zinc Finger"/>
    <property type="match status" value="4"/>
</dbReference>
<proteinExistence type="predicted"/>
<dbReference type="HOGENOM" id="CLU_038712_1_0_1"/>
<gene>
    <name evidence="8" type="ORF">MGU_11507</name>
</gene>
<feature type="domain" description="C2H2-type" evidence="7">
    <location>
        <begin position="46"/>
        <end position="75"/>
    </location>
</feature>
<feature type="domain" description="C2H2-type" evidence="7">
    <location>
        <begin position="16"/>
        <end position="45"/>
    </location>
</feature>
<dbReference type="InterPro" id="IPR013087">
    <property type="entry name" value="Znf_C2H2_type"/>
</dbReference>
<evidence type="ECO:0000256" key="4">
    <source>
        <dbReference type="ARBA" id="ARBA00022833"/>
    </source>
</evidence>
<evidence type="ECO:0000256" key="5">
    <source>
        <dbReference type="PROSITE-ProRule" id="PRU00042"/>
    </source>
</evidence>
<evidence type="ECO:0000256" key="6">
    <source>
        <dbReference type="SAM" id="MobiDB-lite"/>
    </source>
</evidence>
<feature type="domain" description="C2H2-type" evidence="7">
    <location>
        <begin position="76"/>
        <end position="105"/>
    </location>
</feature>
<evidence type="ECO:0000256" key="2">
    <source>
        <dbReference type="ARBA" id="ARBA00022737"/>
    </source>
</evidence>
<evidence type="ECO:0000259" key="7">
    <source>
        <dbReference type="PROSITE" id="PS50157"/>
    </source>
</evidence>
<feature type="domain" description="C2H2-type" evidence="7">
    <location>
        <begin position="106"/>
        <end position="131"/>
    </location>
</feature>
<dbReference type="FunFam" id="3.30.160.60:FF:002061">
    <property type="entry name" value="Uncharacterized protein"/>
    <property type="match status" value="1"/>
</dbReference>
<sequence length="390" mass="44129">MELLELVKCEPTTRPFPCDWESCNKSFNRQSDLQRHYRTHTNERPYICTTPGCSKSFIQRSALTVHIRTHTGEKPHQCQHIGCERRFSDSSSLARHRRIHTGKRPYKCAHDGCSKCFCRKTTMVKHQRRSHQRYLRPNVILDDCASESDIGEPPTTPGQTMSWPMQEASTPPTLAHGHPMRRAASFAFDHHVNQYGLPEQMDSRHSMPAEVHEAHAQDASMQMVHRHAGTPQQAYYLIDQNNLGIATMDPNVHHAYHIPQRQFERPVIEMPYSTKSMASISSSSPVSFSSVPGHSQAIRNDMYTHQSPPTSTCSLQHTISVESKNNMVSYTQGVQQTQVSQSEDEWGYQYQPSVEVATFGQISAFGSGVYDVFSGPQIGFDDPTMQPPNS</sequence>
<dbReference type="SUPFAM" id="SSF57667">
    <property type="entry name" value="beta-beta-alpha zinc fingers"/>
    <property type="match status" value="2"/>
</dbReference>
<dbReference type="GO" id="GO:0008270">
    <property type="term" value="F:zinc ion binding"/>
    <property type="evidence" value="ECO:0007669"/>
    <property type="project" value="UniProtKB-KW"/>
</dbReference>
<dbReference type="GO" id="GO:0000978">
    <property type="term" value="F:RNA polymerase II cis-regulatory region sequence-specific DNA binding"/>
    <property type="evidence" value="ECO:0007669"/>
    <property type="project" value="TreeGrafter"/>
</dbReference>
<dbReference type="EMBL" id="AZNH01000202">
    <property type="protein sequence ID" value="KID81112.1"/>
    <property type="molecule type" value="Genomic_DNA"/>
</dbReference>
<feature type="region of interest" description="Disordered" evidence="6">
    <location>
        <begin position="145"/>
        <end position="177"/>
    </location>
</feature>
<comment type="caution">
    <text evidence="8">The sequence shown here is derived from an EMBL/GenBank/DDBJ whole genome shotgun (WGS) entry which is preliminary data.</text>
</comment>
<keyword evidence="4" id="KW-0862">Zinc</keyword>
<reference evidence="8 9" key="1">
    <citation type="journal article" date="2014" name="Proc. Natl. Acad. Sci. U.S.A.">
        <title>Trajectory and genomic determinants of fungal-pathogen speciation and host adaptation.</title>
        <authorList>
            <person name="Hu X."/>
            <person name="Xiao G."/>
            <person name="Zheng P."/>
            <person name="Shang Y."/>
            <person name="Su Y."/>
            <person name="Zhang X."/>
            <person name="Liu X."/>
            <person name="Zhan S."/>
            <person name="St Leger R.J."/>
            <person name="Wang C."/>
        </authorList>
    </citation>
    <scope>NUCLEOTIDE SEQUENCE [LARGE SCALE GENOMIC DNA]</scope>
    <source>
        <strain evidence="8 9">ARSEF 977</strain>
    </source>
</reference>
<dbReference type="Proteomes" id="UP000031192">
    <property type="component" value="Unassembled WGS sequence"/>
</dbReference>
<keyword evidence="1" id="KW-0479">Metal-binding</keyword>
<dbReference type="InterPro" id="IPR036236">
    <property type="entry name" value="Znf_C2H2_sf"/>
</dbReference>
<keyword evidence="2" id="KW-0677">Repeat</keyword>
<dbReference type="PANTHER" id="PTHR23235">
    <property type="entry name" value="KRUEPPEL-LIKE TRANSCRIPTION FACTOR"/>
    <property type="match status" value="1"/>
</dbReference>
<evidence type="ECO:0000256" key="1">
    <source>
        <dbReference type="ARBA" id="ARBA00022723"/>
    </source>
</evidence>
<dbReference type="GO" id="GO:0000981">
    <property type="term" value="F:DNA-binding transcription factor activity, RNA polymerase II-specific"/>
    <property type="evidence" value="ECO:0007669"/>
    <property type="project" value="UniProtKB-ARBA"/>
</dbReference>
<feature type="compositionally biased region" description="Polar residues" evidence="6">
    <location>
        <begin position="157"/>
        <end position="172"/>
    </location>
</feature>